<comment type="caution">
    <text evidence="13">The sequence shown here is derived from an EMBL/GenBank/DDBJ whole genome shotgun (WGS) entry which is preliminary data.</text>
</comment>
<evidence type="ECO:0000313" key="14">
    <source>
        <dbReference type="Proteomes" id="UP001628193"/>
    </source>
</evidence>
<reference evidence="13 14" key="2">
    <citation type="submission" date="2024-09" db="EMBL/GenBank/DDBJ databases">
        <title>Draft genome sequence of Candidatus Magnetaquicoccaceae bacterium FCR-1.</title>
        <authorList>
            <person name="Shimoshige H."/>
            <person name="Shimamura S."/>
            <person name="Taoka A."/>
            <person name="Kobayashi H."/>
            <person name="Maekawa T."/>
        </authorList>
    </citation>
    <scope>NUCLEOTIDE SEQUENCE [LARGE SCALE GENOMIC DNA]</scope>
    <source>
        <strain evidence="13 14">FCR-1</strain>
    </source>
</reference>
<proteinExistence type="inferred from homology"/>
<evidence type="ECO:0000256" key="3">
    <source>
        <dbReference type="ARBA" id="ARBA00013725"/>
    </source>
</evidence>
<dbReference type="PANTHER" id="PTHR34476:SF1">
    <property type="entry name" value="DNA-DIRECTED RNA POLYMERASE SUBUNIT OMEGA"/>
    <property type="match status" value="1"/>
</dbReference>
<dbReference type="SUPFAM" id="SSF63562">
    <property type="entry name" value="RPB6/omega subunit-like"/>
    <property type="match status" value="1"/>
</dbReference>
<dbReference type="SMART" id="SM01409">
    <property type="entry name" value="RNA_pol_Rpb6"/>
    <property type="match status" value="1"/>
</dbReference>
<feature type="region of interest" description="Disordered" evidence="12">
    <location>
        <begin position="145"/>
        <end position="173"/>
    </location>
</feature>
<name>A0ABQ0C6N2_9PROT</name>
<dbReference type="EMBL" id="BAAFGK010000003">
    <property type="protein sequence ID" value="GAB0056545.1"/>
    <property type="molecule type" value="Genomic_DNA"/>
</dbReference>
<dbReference type="PANTHER" id="PTHR34476">
    <property type="entry name" value="DNA-DIRECTED RNA POLYMERASE SUBUNIT OMEGA"/>
    <property type="match status" value="1"/>
</dbReference>
<dbReference type="Gene3D" id="3.90.940.10">
    <property type="match status" value="1"/>
</dbReference>
<evidence type="ECO:0000256" key="5">
    <source>
        <dbReference type="ARBA" id="ARBA00022679"/>
    </source>
</evidence>
<dbReference type="Proteomes" id="UP001628193">
    <property type="component" value="Unassembled WGS sequence"/>
</dbReference>
<evidence type="ECO:0000256" key="9">
    <source>
        <dbReference type="ARBA" id="ARBA00030998"/>
    </source>
</evidence>
<dbReference type="InterPro" id="IPR006110">
    <property type="entry name" value="Pol_omega/Rpo6/RPB6"/>
</dbReference>
<dbReference type="EC" id="2.7.7.6" evidence="2 11"/>
<dbReference type="GO" id="GO:0000428">
    <property type="term" value="C:DNA-directed RNA polymerase complex"/>
    <property type="evidence" value="ECO:0007669"/>
    <property type="project" value="UniProtKB-KW"/>
</dbReference>
<evidence type="ECO:0000256" key="2">
    <source>
        <dbReference type="ARBA" id="ARBA00012418"/>
    </source>
</evidence>
<comment type="function">
    <text evidence="11">Promotes RNA polymerase assembly. Latches the N- and C-terminal regions of the beta' subunit thereby facilitating its interaction with the beta and alpha subunits.</text>
</comment>
<dbReference type="GO" id="GO:0003899">
    <property type="term" value="F:DNA-directed RNA polymerase activity"/>
    <property type="evidence" value="ECO:0007669"/>
    <property type="project" value="UniProtKB-EC"/>
</dbReference>
<comment type="similarity">
    <text evidence="1 11">Belongs to the RNA polymerase subunit omega family.</text>
</comment>
<evidence type="ECO:0000256" key="12">
    <source>
        <dbReference type="SAM" id="MobiDB-lite"/>
    </source>
</evidence>
<protein>
    <recommendedName>
        <fullName evidence="3 11">DNA-directed RNA polymerase subunit omega</fullName>
        <shortName evidence="11">RNAP omega subunit</shortName>
        <ecNumber evidence="2 11">2.7.7.6</ecNumber>
    </recommendedName>
    <alternativeName>
        <fullName evidence="9 11">RNA polymerase omega subunit</fullName>
    </alternativeName>
    <alternativeName>
        <fullName evidence="8 11">Transcriptase subunit omega</fullName>
    </alternativeName>
</protein>
<comment type="catalytic activity">
    <reaction evidence="10 11">
        <text>RNA(n) + a ribonucleoside 5'-triphosphate = RNA(n+1) + diphosphate</text>
        <dbReference type="Rhea" id="RHEA:21248"/>
        <dbReference type="Rhea" id="RHEA-COMP:14527"/>
        <dbReference type="Rhea" id="RHEA-COMP:17342"/>
        <dbReference type="ChEBI" id="CHEBI:33019"/>
        <dbReference type="ChEBI" id="CHEBI:61557"/>
        <dbReference type="ChEBI" id="CHEBI:140395"/>
        <dbReference type="EC" id="2.7.7.6"/>
    </reaction>
</comment>
<reference evidence="13 14" key="1">
    <citation type="submission" date="2024-05" db="EMBL/GenBank/DDBJ databases">
        <authorList>
            <consortium name="Candidatus Magnetaquicoccaceae bacterium FCR-1 genome sequencing consortium"/>
            <person name="Shimoshige H."/>
            <person name="Shimamura S."/>
            <person name="Taoka A."/>
            <person name="Kobayashi H."/>
            <person name="Maekawa T."/>
        </authorList>
    </citation>
    <scope>NUCLEOTIDE SEQUENCE [LARGE SCALE GENOMIC DNA]</scope>
    <source>
        <strain evidence="13 14">FCR-1</strain>
    </source>
</reference>
<dbReference type="NCBIfam" id="TIGR00690">
    <property type="entry name" value="rpoZ"/>
    <property type="match status" value="1"/>
</dbReference>
<evidence type="ECO:0000256" key="11">
    <source>
        <dbReference type="HAMAP-Rule" id="MF_00366"/>
    </source>
</evidence>
<dbReference type="RefSeq" id="WP_420904272.1">
    <property type="nucleotide sequence ID" value="NZ_BAAFGK010000003.1"/>
</dbReference>
<sequence length="173" mass="18984">MARVTVEDCLNHVNNRFDLVIMAAKRARQLTAGGESALARENDKNTVLALREIAAGVLDLEKLMAEEERLMVNEPEEELMLVPEETMAMARSLVGDDRDEDSDDEGDEELGEGEEDLDLLATALDVLGDEDDLDPDSDARALMAEEMRIPGVDEERFSGLGSDSGLMIDEEDG</sequence>
<keyword evidence="14" id="KW-1185">Reference proteome</keyword>
<feature type="region of interest" description="Disordered" evidence="12">
    <location>
        <begin position="90"/>
        <end position="116"/>
    </location>
</feature>
<comment type="subunit">
    <text evidence="11">The RNAP catalytic core consists of 2 alpha, 1 beta, 1 beta' and 1 omega subunit. When a sigma factor is associated with the core the holoenzyme is formed, which can initiate transcription.</text>
</comment>
<evidence type="ECO:0000256" key="10">
    <source>
        <dbReference type="ARBA" id="ARBA00048552"/>
    </source>
</evidence>
<dbReference type="InterPro" id="IPR003716">
    <property type="entry name" value="DNA-dir_RNA_pol_omega"/>
</dbReference>
<feature type="compositionally biased region" description="Basic and acidic residues" evidence="12">
    <location>
        <begin position="145"/>
        <end position="157"/>
    </location>
</feature>
<keyword evidence="7 11" id="KW-0804">Transcription</keyword>
<gene>
    <name evidence="11 13" type="primary">rpoZ</name>
    <name evidence="13" type="ORF">SIID45300_00853</name>
</gene>
<dbReference type="Pfam" id="PF01192">
    <property type="entry name" value="RNA_pol_Rpb6"/>
    <property type="match status" value="1"/>
</dbReference>
<organism evidence="13 14">
    <name type="scientific">Candidatus Magnetaquiglobus chichijimensis</name>
    <dbReference type="NCBI Taxonomy" id="3141448"/>
    <lineage>
        <taxon>Bacteria</taxon>
        <taxon>Pseudomonadati</taxon>
        <taxon>Pseudomonadota</taxon>
        <taxon>Magnetococcia</taxon>
        <taxon>Magnetococcales</taxon>
        <taxon>Candidatus Magnetaquicoccaceae</taxon>
        <taxon>Candidatus Magnetaquiglobus</taxon>
    </lineage>
</organism>
<evidence type="ECO:0000256" key="7">
    <source>
        <dbReference type="ARBA" id="ARBA00023163"/>
    </source>
</evidence>
<dbReference type="InterPro" id="IPR036161">
    <property type="entry name" value="RPB6/omega-like_sf"/>
</dbReference>
<accession>A0ABQ0C6N2</accession>
<evidence type="ECO:0000256" key="1">
    <source>
        <dbReference type="ARBA" id="ARBA00006711"/>
    </source>
</evidence>
<evidence type="ECO:0000313" key="13">
    <source>
        <dbReference type="EMBL" id="GAB0056545.1"/>
    </source>
</evidence>
<dbReference type="HAMAP" id="MF_00366">
    <property type="entry name" value="RNApol_bact_RpoZ"/>
    <property type="match status" value="1"/>
</dbReference>
<evidence type="ECO:0000256" key="4">
    <source>
        <dbReference type="ARBA" id="ARBA00022478"/>
    </source>
</evidence>
<keyword evidence="4 11" id="KW-0240">DNA-directed RNA polymerase</keyword>
<keyword evidence="5 11" id="KW-0808">Transferase</keyword>
<evidence type="ECO:0000256" key="6">
    <source>
        <dbReference type="ARBA" id="ARBA00022695"/>
    </source>
</evidence>
<keyword evidence="6 11" id="KW-0548">Nucleotidyltransferase</keyword>
<feature type="compositionally biased region" description="Acidic residues" evidence="12">
    <location>
        <begin position="97"/>
        <end position="116"/>
    </location>
</feature>
<evidence type="ECO:0000256" key="8">
    <source>
        <dbReference type="ARBA" id="ARBA00029924"/>
    </source>
</evidence>